<sequence>MTGLLVGLVLVAAILAVLFLAGFVLSVCDESDRQLEVARINRERRLAEARINRLTTSAIQQMTDIAQRRQAGPR</sequence>
<evidence type="ECO:0000313" key="1">
    <source>
        <dbReference type="EMBL" id="ACY20722.1"/>
    </source>
</evidence>
<gene>
    <name evidence="1" type="ordered locus">Gbro_1440</name>
</gene>
<protein>
    <submittedName>
        <fullName evidence="1">Uncharacterized protein</fullName>
    </submittedName>
</protein>
<dbReference type="Proteomes" id="UP000001219">
    <property type="component" value="Chromosome"/>
</dbReference>
<dbReference type="KEGG" id="gbr:Gbro_1440"/>
<accession>D0L6G5</accession>
<dbReference type="OrthoDB" id="9965879at2"/>
<dbReference type="AlphaFoldDB" id="D0L6G5"/>
<organism evidence="1 2">
    <name type="scientific">Gordonia bronchialis (strain ATCC 25592 / DSM 43247 / BCRC 13721 / JCM 3198 / KCTC 3076 / NBRC 16047 / NCTC 10667)</name>
    <name type="common">Rhodococcus bronchialis</name>
    <dbReference type="NCBI Taxonomy" id="526226"/>
    <lineage>
        <taxon>Bacteria</taxon>
        <taxon>Bacillati</taxon>
        <taxon>Actinomycetota</taxon>
        <taxon>Actinomycetes</taxon>
        <taxon>Mycobacteriales</taxon>
        <taxon>Gordoniaceae</taxon>
        <taxon>Gordonia</taxon>
    </lineage>
</organism>
<keyword evidence="2" id="KW-1185">Reference proteome</keyword>
<proteinExistence type="predicted"/>
<name>D0L6G5_GORB4</name>
<evidence type="ECO:0000313" key="2">
    <source>
        <dbReference type="Proteomes" id="UP000001219"/>
    </source>
</evidence>
<dbReference type="RefSeq" id="WP_012833290.1">
    <property type="nucleotide sequence ID" value="NC_013441.1"/>
</dbReference>
<dbReference type="EMBL" id="CP001802">
    <property type="protein sequence ID" value="ACY20722.1"/>
    <property type="molecule type" value="Genomic_DNA"/>
</dbReference>
<dbReference type="HOGENOM" id="CLU_2682617_0_0_11"/>
<reference evidence="2" key="1">
    <citation type="submission" date="2009-10" db="EMBL/GenBank/DDBJ databases">
        <title>The complete chromosome of Gordonia bronchialis DSM 43247.</title>
        <authorList>
            <consortium name="US DOE Joint Genome Institute (JGI-PGF)"/>
            <person name="Lucas S."/>
            <person name="Copeland A."/>
            <person name="Lapidus A."/>
            <person name="Glavina del Rio T."/>
            <person name="Dalin E."/>
            <person name="Tice H."/>
            <person name="Bruce D."/>
            <person name="Goodwin L."/>
            <person name="Pitluck S."/>
            <person name="Kyrpides N."/>
            <person name="Mavromatis K."/>
            <person name="Ivanova N."/>
            <person name="Ovchinnikova G."/>
            <person name="Saunders E."/>
            <person name="Brettin T."/>
            <person name="Detter J.C."/>
            <person name="Han C."/>
            <person name="Larimer F."/>
            <person name="Land M."/>
            <person name="Hauser L."/>
            <person name="Markowitz V."/>
            <person name="Cheng J.-F."/>
            <person name="Hugenholtz P."/>
            <person name="Woyke T."/>
            <person name="Wu D."/>
            <person name="Jando M."/>
            <person name="Schneider S."/>
            <person name="Goeker M."/>
            <person name="Klenk H.-P."/>
            <person name="Eisen J.A."/>
        </authorList>
    </citation>
    <scope>NUCLEOTIDE SEQUENCE [LARGE SCALE GENOMIC DNA]</scope>
    <source>
        <strain evidence="2">ATCC 25592 / DSM 43247 / BCRC 13721 / JCM 3198 / KCTC 3076 / NBRC 16047 / NCTC 10667</strain>
    </source>
</reference>
<reference evidence="1 2" key="2">
    <citation type="journal article" date="2010" name="Stand. Genomic Sci.">
        <title>Complete genome sequence of Gordonia bronchialis type strain (3410).</title>
        <authorList>
            <person name="Ivanova N."/>
            <person name="Sikorski J."/>
            <person name="Jando M."/>
            <person name="Lapidus A."/>
            <person name="Nolan M."/>
            <person name="Lucas S."/>
            <person name="Del Rio T.G."/>
            <person name="Tice H."/>
            <person name="Copeland A."/>
            <person name="Cheng J.F."/>
            <person name="Chen F."/>
            <person name="Bruce D."/>
            <person name="Goodwin L."/>
            <person name="Pitluck S."/>
            <person name="Mavromatis K."/>
            <person name="Ovchinnikova G."/>
            <person name="Pati A."/>
            <person name="Chen A."/>
            <person name="Palaniappan K."/>
            <person name="Land M."/>
            <person name="Hauser L."/>
            <person name="Chang Y.J."/>
            <person name="Jeffries C.D."/>
            <person name="Chain P."/>
            <person name="Saunders E."/>
            <person name="Han C."/>
            <person name="Detter J.C."/>
            <person name="Brettin T."/>
            <person name="Rohde M."/>
            <person name="Goker M."/>
            <person name="Bristow J."/>
            <person name="Eisen J.A."/>
            <person name="Markowitz V."/>
            <person name="Hugenholtz P."/>
            <person name="Klenk H.P."/>
            <person name="Kyrpides N.C."/>
        </authorList>
    </citation>
    <scope>NUCLEOTIDE SEQUENCE [LARGE SCALE GENOMIC DNA]</scope>
    <source>
        <strain evidence="2">ATCC 25592 / DSM 43247 / BCRC 13721 / JCM 3198 / KCTC 3076 / NBRC 16047 / NCTC 10667</strain>
    </source>
</reference>
<dbReference type="STRING" id="526226.Gbro_1440"/>